<dbReference type="EMBL" id="JAXBCZ010000001">
    <property type="protein sequence ID" value="MEA1303931.1"/>
    <property type="molecule type" value="Genomic_DNA"/>
</dbReference>
<comment type="caution">
    <text evidence="2">The sequence shown here is derived from an EMBL/GenBank/DDBJ whole genome shotgun (WGS) entry which is preliminary data.</text>
</comment>
<dbReference type="InterPro" id="IPR025948">
    <property type="entry name" value="HTH-like_dom"/>
</dbReference>
<dbReference type="Pfam" id="PF13276">
    <property type="entry name" value="HTH_21"/>
    <property type="match status" value="1"/>
</dbReference>
<dbReference type="RefSeq" id="WP_322911534.1">
    <property type="nucleotide sequence ID" value="NZ_JAXBCZ010000001.1"/>
</dbReference>
<dbReference type="AlphaFoldDB" id="A0AAW9KYT4"/>
<protein>
    <submittedName>
        <fullName evidence="2">IS3 family transposase</fullName>
    </submittedName>
</protein>
<keyword evidence="3" id="KW-1185">Reference proteome</keyword>
<gene>
    <name evidence="2" type="ORF">QU665_02340</name>
</gene>
<evidence type="ECO:0000259" key="1">
    <source>
        <dbReference type="Pfam" id="PF13276"/>
    </source>
</evidence>
<evidence type="ECO:0000313" key="3">
    <source>
        <dbReference type="Proteomes" id="UP001289581"/>
    </source>
</evidence>
<organism evidence="2 3">
    <name type="scientific">Actinomyces oris</name>
    <dbReference type="NCBI Taxonomy" id="544580"/>
    <lineage>
        <taxon>Bacteria</taxon>
        <taxon>Bacillati</taxon>
        <taxon>Actinomycetota</taxon>
        <taxon>Actinomycetes</taxon>
        <taxon>Actinomycetales</taxon>
        <taxon>Actinomycetaceae</taxon>
        <taxon>Actinomyces</taxon>
    </lineage>
</organism>
<name>A0AAW9KYT4_9ACTO</name>
<proteinExistence type="predicted"/>
<dbReference type="Proteomes" id="UP001289581">
    <property type="component" value="Unassembled WGS sequence"/>
</dbReference>
<sequence>MESWLATPSRTREGAYGYRRIQVVLERRGVRAGGSTIRAIMRDLGLQAAGPRAKVRITVPAQDLDERPGLLRRDSRR</sequence>
<feature type="domain" description="HTH-like" evidence="1">
    <location>
        <begin position="13"/>
        <end position="53"/>
    </location>
</feature>
<evidence type="ECO:0000313" key="2">
    <source>
        <dbReference type="EMBL" id="MEA1303931.1"/>
    </source>
</evidence>
<reference evidence="2 3" key="1">
    <citation type="submission" date="2023-06" db="EMBL/GenBank/DDBJ databases">
        <title>Actinomyces orist ORNL 0101 HMT-893 genome.</title>
        <authorList>
            <person name="Johnston C.D."/>
            <person name="Chen T."/>
            <person name="Dewhirst F.E."/>
        </authorList>
    </citation>
    <scope>NUCLEOTIDE SEQUENCE [LARGE SCALE GENOMIC DNA]</scope>
    <source>
        <strain evidence="2 3">ORNL 0101</strain>
    </source>
</reference>
<accession>A0AAW9KYT4</accession>